<evidence type="ECO:0000256" key="6">
    <source>
        <dbReference type="ARBA" id="ARBA00023308"/>
    </source>
</evidence>
<evidence type="ECO:0000259" key="8">
    <source>
        <dbReference type="Pfam" id="PF02782"/>
    </source>
</evidence>
<dbReference type="eggNOG" id="COG1070">
    <property type="taxonomic scope" value="Bacteria"/>
</dbReference>
<dbReference type="SUPFAM" id="SSF53067">
    <property type="entry name" value="Actin-like ATPase domain"/>
    <property type="match status" value="2"/>
</dbReference>
<feature type="domain" description="Carbohydrate kinase FGGY C-terminal" evidence="8">
    <location>
        <begin position="258"/>
        <end position="448"/>
    </location>
</feature>
<dbReference type="InterPro" id="IPR050406">
    <property type="entry name" value="FGGY_Carb_Kinase"/>
</dbReference>
<evidence type="ECO:0000256" key="3">
    <source>
        <dbReference type="ARBA" id="ARBA00022741"/>
    </source>
</evidence>
<dbReference type="HOGENOM" id="CLU_039395_0_1_9"/>
<evidence type="ECO:0000256" key="2">
    <source>
        <dbReference type="ARBA" id="ARBA00022679"/>
    </source>
</evidence>
<dbReference type="InterPro" id="IPR018485">
    <property type="entry name" value="FGGY_C"/>
</dbReference>
<name>N2AMX6_9FIRM</name>
<evidence type="ECO:0000256" key="4">
    <source>
        <dbReference type="ARBA" id="ARBA00022777"/>
    </source>
</evidence>
<dbReference type="Proteomes" id="UP000012589">
    <property type="component" value="Unassembled WGS sequence"/>
</dbReference>
<dbReference type="PATRIC" id="fig|1235802.3.peg.2338"/>
<organism evidence="9 10">
    <name type="scientific">Eubacterium plexicaudatum ASF492</name>
    <dbReference type="NCBI Taxonomy" id="1235802"/>
    <lineage>
        <taxon>Bacteria</taxon>
        <taxon>Bacillati</taxon>
        <taxon>Bacillota</taxon>
        <taxon>Clostridia</taxon>
        <taxon>Eubacteriales</taxon>
        <taxon>Eubacteriaceae</taxon>
        <taxon>Eubacterium</taxon>
    </lineage>
</organism>
<protein>
    <recommendedName>
        <fullName evidence="11">Rhamnulokinase</fullName>
    </recommendedName>
</protein>
<comment type="caution">
    <text evidence="9">The sequence shown here is derived from an EMBL/GenBank/DDBJ whole genome shotgun (WGS) entry which is preliminary data.</text>
</comment>
<evidence type="ECO:0000313" key="10">
    <source>
        <dbReference type="Proteomes" id="UP000012589"/>
    </source>
</evidence>
<keyword evidence="3" id="KW-0547">Nucleotide-binding</keyword>
<dbReference type="GO" id="GO:0005524">
    <property type="term" value="F:ATP binding"/>
    <property type="evidence" value="ECO:0007669"/>
    <property type="project" value="UniProtKB-KW"/>
</dbReference>
<dbReference type="InterPro" id="IPR000577">
    <property type="entry name" value="Carb_kinase_FGGY"/>
</dbReference>
<gene>
    <name evidence="9" type="ORF">C823_02202</name>
</gene>
<dbReference type="STRING" id="1235802.C823_02202"/>
<evidence type="ECO:0000256" key="1">
    <source>
        <dbReference type="ARBA" id="ARBA00009156"/>
    </source>
</evidence>
<keyword evidence="5" id="KW-0067">ATP-binding</keyword>
<dbReference type="CDD" id="cd07771">
    <property type="entry name" value="ASKHA_NBD_FGGY_RhaB-like"/>
    <property type="match status" value="1"/>
</dbReference>
<dbReference type="GO" id="GO:0008993">
    <property type="term" value="F:rhamnulokinase activity"/>
    <property type="evidence" value="ECO:0007669"/>
    <property type="project" value="InterPro"/>
</dbReference>
<accession>N2AMX6</accession>
<dbReference type="PIRSF" id="PIRSF000538">
    <property type="entry name" value="GlpK"/>
    <property type="match status" value="1"/>
</dbReference>
<dbReference type="Pfam" id="PF00370">
    <property type="entry name" value="FGGY_N"/>
    <property type="match status" value="1"/>
</dbReference>
<keyword evidence="6" id="KW-0684">Rhamnose metabolism</keyword>
<sequence length="490" mass="54651">MGKKGQVLAFDFGGGSGRAILGRLEDGKIRMEEVYRFSNDPVTINGTMYWDTLRQFFEIKQGMVHAKQKGGFDSVGIDTWGVDFGLLDAHGALLESAVHYRDNRTVGMQEEVFRVLSKKEIYEITGNQFENFNTIFQLYSLVKQRPWLLERADSLLLTPDLFNYFLTGKKRAEYTIASTTQLMDANHKIWSDTILKALGIPKSILPMIVPSGTVIGDLTGEICEELGLEPAEVIAVAGHDTQSAVVAVPTQEKDFIFISCGTWSLFGTELDAPIIGEKSLECNVSNEGGCENKTTLLKNIIGLWLVQESRRQWIREGREYSYGELEQMALEAEPFVSFIDPDAPEFVPAGNIPERIREFCLRTGQKAPESVGEVMRCINQSLALKYRYALEQIESCTGKHYEVIHMIGGGIQSKLLCQMTAGANGRKVIAGPVEATALGNIVMQMIALGMIKDVSQARSMIAQSETTYDYLPQDVHAWDVAYETFQTYIQ</sequence>
<proteinExistence type="inferred from homology"/>
<dbReference type="InterPro" id="IPR043129">
    <property type="entry name" value="ATPase_NBD"/>
</dbReference>
<dbReference type="InterPro" id="IPR018484">
    <property type="entry name" value="FGGY_N"/>
</dbReference>
<keyword evidence="4" id="KW-0418">Kinase</keyword>
<dbReference type="GO" id="GO:0019301">
    <property type="term" value="P:rhamnose catabolic process"/>
    <property type="evidence" value="ECO:0007669"/>
    <property type="project" value="InterPro"/>
</dbReference>
<comment type="similarity">
    <text evidence="1">Belongs to the FGGY kinase family.</text>
</comment>
<evidence type="ECO:0000259" key="7">
    <source>
        <dbReference type="Pfam" id="PF00370"/>
    </source>
</evidence>
<dbReference type="EMBL" id="AQFT01000067">
    <property type="protein sequence ID" value="EMZ27853.1"/>
    <property type="molecule type" value="Genomic_DNA"/>
</dbReference>
<dbReference type="PANTHER" id="PTHR43095">
    <property type="entry name" value="SUGAR KINASE"/>
    <property type="match status" value="1"/>
</dbReference>
<keyword evidence="2" id="KW-0808">Transferase</keyword>
<evidence type="ECO:0008006" key="11">
    <source>
        <dbReference type="Google" id="ProtNLM"/>
    </source>
</evidence>
<dbReference type="Gene3D" id="3.30.420.40">
    <property type="match status" value="2"/>
</dbReference>
<keyword evidence="10" id="KW-1185">Reference proteome</keyword>
<dbReference type="InterPro" id="IPR013449">
    <property type="entry name" value="Rhamnulokinase"/>
</dbReference>
<feature type="domain" description="Carbohydrate kinase FGGY N-terminal" evidence="7">
    <location>
        <begin position="7"/>
        <end position="246"/>
    </location>
</feature>
<dbReference type="Pfam" id="PF02782">
    <property type="entry name" value="FGGY_C"/>
    <property type="match status" value="1"/>
</dbReference>
<dbReference type="AlphaFoldDB" id="N2AMX6"/>
<evidence type="ECO:0000313" key="9">
    <source>
        <dbReference type="EMBL" id="EMZ27853.1"/>
    </source>
</evidence>
<evidence type="ECO:0000256" key="5">
    <source>
        <dbReference type="ARBA" id="ARBA00022840"/>
    </source>
</evidence>
<reference evidence="9 10" key="1">
    <citation type="journal article" date="2014" name="Genome Announc.">
        <title>Draft genome sequences of the altered schaedler flora, a defined bacterial community from gnotobiotic mice.</title>
        <authorList>
            <person name="Wannemuehler M.J."/>
            <person name="Overstreet A.M."/>
            <person name="Ward D.V."/>
            <person name="Phillips G.J."/>
        </authorList>
    </citation>
    <scope>NUCLEOTIDE SEQUENCE [LARGE SCALE GENOMIC DNA]</scope>
    <source>
        <strain evidence="9 10">ASF492</strain>
    </source>
</reference>